<reference evidence="2" key="2">
    <citation type="journal article" date="2023" name="IMA Fungus">
        <title>Comparative genomic study of the Penicillium genus elucidates a diverse pangenome and 15 lateral gene transfer events.</title>
        <authorList>
            <person name="Petersen C."/>
            <person name="Sorensen T."/>
            <person name="Nielsen M.R."/>
            <person name="Sondergaard T.E."/>
            <person name="Sorensen J.L."/>
            <person name="Fitzpatrick D.A."/>
            <person name="Frisvad J.C."/>
            <person name="Nielsen K.L."/>
        </authorList>
    </citation>
    <scope>NUCLEOTIDE SEQUENCE</scope>
    <source>
        <strain evidence="2">IBT 17660</strain>
    </source>
</reference>
<dbReference type="AlphaFoldDB" id="A0A9X0BTL7"/>
<evidence type="ECO:0000256" key="1">
    <source>
        <dbReference type="SAM" id="MobiDB-lite"/>
    </source>
</evidence>
<reference evidence="2" key="1">
    <citation type="submission" date="2022-12" db="EMBL/GenBank/DDBJ databases">
        <authorList>
            <person name="Petersen C."/>
        </authorList>
    </citation>
    <scope>NUCLEOTIDE SEQUENCE</scope>
    <source>
        <strain evidence="2">IBT 17660</strain>
    </source>
</reference>
<feature type="region of interest" description="Disordered" evidence="1">
    <location>
        <begin position="1"/>
        <end position="88"/>
    </location>
</feature>
<feature type="compositionally biased region" description="Basic residues" evidence="1">
    <location>
        <begin position="8"/>
        <end position="19"/>
    </location>
</feature>
<gene>
    <name evidence="2" type="ORF">N7530_002902</name>
</gene>
<sequence>MSLAASPKKPRKERKRQARRAAEADAKAPPPSTEEAATASQRQCADPGSGEATATAGGDLGSPNRGGGQGALQGATEQAGSHYRPRHS</sequence>
<name>A0A9X0BTL7_9EURO</name>
<dbReference type="Proteomes" id="UP001147760">
    <property type="component" value="Unassembled WGS sequence"/>
</dbReference>
<evidence type="ECO:0000313" key="2">
    <source>
        <dbReference type="EMBL" id="KAJ5483656.1"/>
    </source>
</evidence>
<keyword evidence="3" id="KW-1185">Reference proteome</keyword>
<organism evidence="2 3">
    <name type="scientific">Penicillium desertorum</name>
    <dbReference type="NCBI Taxonomy" id="1303715"/>
    <lineage>
        <taxon>Eukaryota</taxon>
        <taxon>Fungi</taxon>
        <taxon>Dikarya</taxon>
        <taxon>Ascomycota</taxon>
        <taxon>Pezizomycotina</taxon>
        <taxon>Eurotiomycetes</taxon>
        <taxon>Eurotiomycetidae</taxon>
        <taxon>Eurotiales</taxon>
        <taxon>Aspergillaceae</taxon>
        <taxon>Penicillium</taxon>
    </lineage>
</organism>
<dbReference type="EMBL" id="JAPWDO010000002">
    <property type="protein sequence ID" value="KAJ5483656.1"/>
    <property type="molecule type" value="Genomic_DNA"/>
</dbReference>
<comment type="caution">
    <text evidence="2">The sequence shown here is derived from an EMBL/GenBank/DDBJ whole genome shotgun (WGS) entry which is preliminary data.</text>
</comment>
<protein>
    <submittedName>
        <fullName evidence="2">Uncharacterized protein</fullName>
    </submittedName>
</protein>
<evidence type="ECO:0000313" key="3">
    <source>
        <dbReference type="Proteomes" id="UP001147760"/>
    </source>
</evidence>
<accession>A0A9X0BTL7</accession>
<proteinExistence type="predicted"/>
<feature type="compositionally biased region" description="Gly residues" evidence="1">
    <location>
        <begin position="58"/>
        <end position="71"/>
    </location>
</feature>